<sequence>MEDNSGLINEKDFMLKSRLEVKLNDLEKRHLETKEREAQTVGFLERKLRQVELEHKTELKLRRQLRYEVNNLRKKLLETYQLYSNTLEHNELMRSEIDRLKGDSFKSKCKQVDLAVSRQVEIEINELFQNDCYFNNENSRFEKKNRLNLRGLNEFDLKESKLSMSFDARNGRHSFNRGLPSRKNSFFGINRTAERIKIPSDGRTLGKAISGNESSRDLNLKSERAKDWLNQIEELYKPLEYPKLCNRTYKNELDSFSGIGIVDNSLNMGEDSFSDEEYYSGEYDISENTEDVITNTGFIIDQINQQDKELSTLLNKTFISANKNRTASKNKLRSSRSGRK</sequence>
<accession>A0A0S4TIK3</accession>
<evidence type="ECO:0000313" key="4">
    <source>
        <dbReference type="Proteomes" id="UP001429100"/>
    </source>
</evidence>
<reference evidence="2" key="2">
    <citation type="submission" date="2015-08" db="EMBL/GenBank/DDBJ databases">
        <authorList>
            <person name="Babu N.S."/>
            <person name="Beckwith C.J."/>
            <person name="Beseler K.G."/>
            <person name="Brison A."/>
            <person name="Carone J.V."/>
            <person name="Caskin T.P."/>
            <person name="Diamond M."/>
            <person name="Durham M.E."/>
            <person name="Foxe J.M."/>
            <person name="Go M."/>
            <person name="Henderson B.A."/>
            <person name="Jones I.B."/>
            <person name="McGettigan J.A."/>
            <person name="Micheletti S.J."/>
            <person name="Nasrallah M.E."/>
            <person name="Ortiz D."/>
            <person name="Piller C.R."/>
            <person name="Privatt S.R."/>
            <person name="Schneider S.L."/>
            <person name="Sharp S."/>
            <person name="Smith T.C."/>
            <person name="Stanton J.D."/>
            <person name="Ullery H.E."/>
            <person name="Wilson R.J."/>
            <person name="Serrano M.G."/>
            <person name="Buck G."/>
            <person name="Lee V."/>
            <person name="Wang Y."/>
            <person name="Carvalho R."/>
            <person name="Voegtly L."/>
            <person name="Shi R."/>
            <person name="Duckworth R."/>
            <person name="Johnson A."/>
            <person name="Loviza R."/>
            <person name="Walstead R."/>
            <person name="Shah Z."/>
            <person name="Kiflezghi M."/>
            <person name="Wade K."/>
            <person name="Ball S.L."/>
            <person name="Bradley K.W."/>
            <person name="Asai D.J."/>
            <person name="Bowman C.A."/>
            <person name="Russell D.A."/>
            <person name="Pope W.H."/>
            <person name="Jacobs-Sera D."/>
            <person name="Hendrix R.W."/>
            <person name="Hatfull G.F."/>
        </authorList>
    </citation>
    <scope>NUCLEOTIDE SEQUENCE [LARGE SCALE GENOMIC DNA]</scope>
</reference>
<evidence type="ECO:0000256" key="1">
    <source>
        <dbReference type="SAM" id="Coils"/>
    </source>
</evidence>
<dbReference type="Proteomes" id="UP000199752">
    <property type="component" value="Chromosome 6"/>
</dbReference>
<gene>
    <name evidence="2" type="ORF">CHUDEA6_2880</name>
    <name evidence="3" type="ORF">GY17_00000297</name>
</gene>
<dbReference type="VEuPathDB" id="CryptoDB:GY17_00000297"/>
<organism evidence="2">
    <name type="scientific">Cryptosporidium hominis</name>
    <dbReference type="NCBI Taxonomy" id="237895"/>
    <lineage>
        <taxon>Eukaryota</taxon>
        <taxon>Sar</taxon>
        <taxon>Alveolata</taxon>
        <taxon>Apicomplexa</taxon>
        <taxon>Conoidasida</taxon>
        <taxon>Coccidia</taxon>
        <taxon>Eucoccidiorida</taxon>
        <taxon>Eimeriorina</taxon>
        <taxon>Cryptosporidiidae</taxon>
        <taxon>Cryptosporidium</taxon>
    </lineage>
</organism>
<dbReference type="EMBL" id="LN877952">
    <property type="protein sequence ID" value="CUV06713.1"/>
    <property type="molecule type" value="Genomic_DNA"/>
</dbReference>
<reference evidence="3 4" key="1">
    <citation type="submission" date="2014-11" db="EMBL/GenBank/DDBJ databases">
        <title>Comparative genomic analysis of Cryptosporidium hominis reveals occurrence of genetic recombination in virulent subtypes.</title>
        <authorList>
            <person name="Guo Y."/>
            <person name="Tang K."/>
            <person name="Frace M."/>
            <person name="Li N."/>
            <person name="Roellig D.M."/>
            <person name="Sammons S."/>
            <person name="Knipe K."/>
            <person name="Rowe L."/>
            <person name="Feng Y."/>
            <person name="Xiao L."/>
        </authorList>
    </citation>
    <scope>NUCLEOTIDE SEQUENCE [LARGE SCALE GENOMIC DNA]</scope>
    <source>
        <strain evidence="3">30976</strain>
    </source>
</reference>
<keyword evidence="4" id="KW-1185">Reference proteome</keyword>
<dbReference type="EMBL" id="JTAI01000007">
    <property type="protein sequence ID" value="PPS97452.1"/>
    <property type="molecule type" value="Genomic_DNA"/>
</dbReference>
<protein>
    <submittedName>
        <fullName evidence="2">Uncharacterized protein</fullName>
    </submittedName>
</protein>
<evidence type="ECO:0000313" key="3">
    <source>
        <dbReference type="EMBL" id="PPS97452.1"/>
    </source>
</evidence>
<reference evidence="3 4" key="3">
    <citation type="submission" date="2017-10" db="EMBL/GenBank/DDBJ databases">
        <title>Consistent, comparative and evidence-based genome annotation and re-annotation for the closely-related species, Cryptosporidium parvum, C. hominis and C. tyzzeri.</title>
        <authorList>
            <person name="Baptista R.P."/>
            <person name="Li Y."/>
            <person name="Sateriale A."/>
            <person name="Striepen B."/>
            <person name="Kissinger J.C."/>
        </authorList>
    </citation>
    <scope>NUCLEOTIDE SEQUENCE [LARGE SCALE GENOMIC DNA]</scope>
    <source>
        <strain evidence="3">30976</strain>
    </source>
</reference>
<dbReference type="VEuPathDB" id="CryptoDB:Chro.60333"/>
<feature type="coiled-coil region" evidence="1">
    <location>
        <begin position="16"/>
        <end position="54"/>
    </location>
</feature>
<evidence type="ECO:0000313" key="2">
    <source>
        <dbReference type="EMBL" id="CUV06713.1"/>
    </source>
</evidence>
<proteinExistence type="predicted"/>
<dbReference type="VEuPathDB" id="CryptoDB:ChTU502y2012_379g0100"/>
<dbReference type="AlphaFoldDB" id="A0A0S4TIK3"/>
<dbReference type="VEuPathDB" id="CryptoDB:CHUDEA6_2880"/>
<dbReference type="OrthoDB" id="338811at2759"/>
<dbReference type="Proteomes" id="UP001429100">
    <property type="component" value="Unassembled WGS sequence"/>
</dbReference>
<name>A0A0S4TIK3_CRYHO</name>
<keyword evidence="1" id="KW-0175">Coiled coil</keyword>